<feature type="transmembrane region" description="Helical" evidence="7">
    <location>
        <begin position="150"/>
        <end position="168"/>
    </location>
</feature>
<proteinExistence type="predicted"/>
<dbReference type="InterPro" id="IPR036259">
    <property type="entry name" value="MFS_trans_sf"/>
</dbReference>
<organism evidence="9">
    <name type="scientific">Streptomyces sp. R11</name>
    <dbReference type="NCBI Taxonomy" id="3238625"/>
    <lineage>
        <taxon>Bacteria</taxon>
        <taxon>Bacillati</taxon>
        <taxon>Actinomycetota</taxon>
        <taxon>Actinomycetes</taxon>
        <taxon>Kitasatosporales</taxon>
        <taxon>Streptomycetaceae</taxon>
        <taxon>Streptomyces</taxon>
    </lineage>
</organism>
<keyword evidence="5 7" id="KW-1133">Transmembrane helix</keyword>
<dbReference type="PANTHER" id="PTHR23535:SF1">
    <property type="entry name" value="MFS FAMILY TRANSPORT PROTEIN"/>
    <property type="match status" value="1"/>
</dbReference>
<evidence type="ECO:0000256" key="2">
    <source>
        <dbReference type="ARBA" id="ARBA00022448"/>
    </source>
</evidence>
<evidence type="ECO:0000313" key="9">
    <source>
        <dbReference type="EMBL" id="XDQ15933.1"/>
    </source>
</evidence>
<comment type="subcellular location">
    <subcellularLocation>
        <location evidence="1">Cell membrane</location>
        <topology evidence="1">Multi-pass membrane protein</topology>
    </subcellularLocation>
</comment>
<dbReference type="PROSITE" id="PS50850">
    <property type="entry name" value="MFS"/>
    <property type="match status" value="1"/>
</dbReference>
<feature type="transmembrane region" description="Helical" evidence="7">
    <location>
        <begin position="292"/>
        <end position="317"/>
    </location>
</feature>
<sequence length="419" mass="42342">MASFVYGAGFGSFAAISAIFLTQSVGLDLAEVGTGTALAGMLAVVASVLSGRLADRVGARNLLVVLSAAQGVLFASYSVVYNFASFLAAACALAAADQGARVARNTVIADMAPGRSRVELKAFLRSATKLGTSVGTLIAAVPLYLDTRGAYVAVIFCSSGAALFTVALTKQLPRSSTSPAPATSVVLPGWAALRDAPYMSVAVLCGLLAMYRSLLTIALPLWVLAHLDVSAAWLAALLTCNTILGIALQSRVGKRADTAESARRAARLGACLVLPACAMFALSAAVPLTLALMLLCLGVVALTLGELLTSAAAWALSFELADSRVSGQYQGAFALGMSVETVVGPLLATGVVLGFGGAGWLLAGLLSALFGSALAAATRWALHTRSAVPAAEASLPSAVAVPTAPGNGPLHPARPTPCP</sequence>
<dbReference type="EMBL" id="CP163432">
    <property type="protein sequence ID" value="XDQ15933.1"/>
    <property type="molecule type" value="Genomic_DNA"/>
</dbReference>
<keyword evidence="3" id="KW-1003">Cell membrane</keyword>
<evidence type="ECO:0000256" key="4">
    <source>
        <dbReference type="ARBA" id="ARBA00022692"/>
    </source>
</evidence>
<evidence type="ECO:0000256" key="7">
    <source>
        <dbReference type="SAM" id="Phobius"/>
    </source>
</evidence>
<dbReference type="Pfam" id="PF07690">
    <property type="entry name" value="MFS_1"/>
    <property type="match status" value="1"/>
</dbReference>
<evidence type="ECO:0000256" key="6">
    <source>
        <dbReference type="ARBA" id="ARBA00023136"/>
    </source>
</evidence>
<dbReference type="Gene3D" id="1.20.1250.20">
    <property type="entry name" value="MFS general substrate transporter like domains"/>
    <property type="match status" value="1"/>
</dbReference>
<evidence type="ECO:0000256" key="5">
    <source>
        <dbReference type="ARBA" id="ARBA00022989"/>
    </source>
</evidence>
<dbReference type="RefSeq" id="WP_369275857.1">
    <property type="nucleotide sequence ID" value="NZ_CP163432.1"/>
</dbReference>
<name>A0AB39NET3_9ACTN</name>
<gene>
    <name evidence="9" type="ORF">AB5J55_43335</name>
</gene>
<dbReference type="SUPFAM" id="SSF103473">
    <property type="entry name" value="MFS general substrate transporter"/>
    <property type="match status" value="1"/>
</dbReference>
<dbReference type="AlphaFoldDB" id="A0AB39NET3"/>
<dbReference type="GO" id="GO:0005886">
    <property type="term" value="C:plasma membrane"/>
    <property type="evidence" value="ECO:0007669"/>
    <property type="project" value="UniProtKB-SubCell"/>
</dbReference>
<evidence type="ECO:0000259" key="8">
    <source>
        <dbReference type="PROSITE" id="PS50850"/>
    </source>
</evidence>
<dbReference type="PANTHER" id="PTHR23535">
    <property type="entry name" value="SUGAR EFFLUX TRANSPORTER A-RELATED"/>
    <property type="match status" value="1"/>
</dbReference>
<accession>A0AB39NET3</accession>
<feature type="transmembrane region" description="Helical" evidence="7">
    <location>
        <begin position="329"/>
        <end position="352"/>
    </location>
</feature>
<dbReference type="GO" id="GO:0071916">
    <property type="term" value="F:dipeptide transmembrane transporter activity"/>
    <property type="evidence" value="ECO:0007669"/>
    <property type="project" value="TreeGrafter"/>
</dbReference>
<keyword evidence="2" id="KW-0813">Transport</keyword>
<dbReference type="InterPro" id="IPR011701">
    <property type="entry name" value="MFS"/>
</dbReference>
<feature type="transmembrane region" description="Helical" evidence="7">
    <location>
        <begin position="358"/>
        <end position="377"/>
    </location>
</feature>
<evidence type="ECO:0000256" key="1">
    <source>
        <dbReference type="ARBA" id="ARBA00004651"/>
    </source>
</evidence>
<feature type="transmembrane region" description="Helical" evidence="7">
    <location>
        <begin position="61"/>
        <end position="80"/>
    </location>
</feature>
<feature type="transmembrane region" description="Helical" evidence="7">
    <location>
        <begin position="231"/>
        <end position="248"/>
    </location>
</feature>
<evidence type="ECO:0000256" key="3">
    <source>
        <dbReference type="ARBA" id="ARBA00022475"/>
    </source>
</evidence>
<reference evidence="9" key="1">
    <citation type="submission" date="2024-07" db="EMBL/GenBank/DDBJ databases">
        <authorList>
            <person name="Yu S.T."/>
        </authorList>
    </citation>
    <scope>NUCLEOTIDE SEQUENCE</scope>
    <source>
        <strain evidence="9">R11</strain>
    </source>
</reference>
<feature type="domain" description="Major facilitator superfamily (MFS) profile" evidence="8">
    <location>
        <begin position="1"/>
        <end position="173"/>
    </location>
</feature>
<feature type="transmembrane region" description="Helical" evidence="7">
    <location>
        <begin position="268"/>
        <end position="286"/>
    </location>
</feature>
<keyword evidence="4 7" id="KW-0812">Transmembrane</keyword>
<protein>
    <submittedName>
        <fullName evidence="9">MFS transporter</fullName>
    </submittedName>
</protein>
<keyword evidence="6 7" id="KW-0472">Membrane</keyword>
<feature type="transmembrane region" description="Helical" evidence="7">
    <location>
        <begin position="201"/>
        <end position="225"/>
    </location>
</feature>
<feature type="transmembrane region" description="Helical" evidence="7">
    <location>
        <begin position="36"/>
        <end position="54"/>
    </location>
</feature>
<dbReference type="InterPro" id="IPR020846">
    <property type="entry name" value="MFS_dom"/>
</dbReference>